<dbReference type="EMBL" id="CP117411">
    <property type="protein sequence ID" value="WCT74471.1"/>
    <property type="molecule type" value="Genomic_DNA"/>
</dbReference>
<dbReference type="PROSITE" id="PS51349">
    <property type="entry name" value="FMN_HYDROXY_ACID_DH_2"/>
    <property type="match status" value="1"/>
</dbReference>
<dbReference type="InterPro" id="IPR000262">
    <property type="entry name" value="FMN-dep_DH"/>
</dbReference>
<keyword evidence="4" id="KW-0560">Oxidoreductase</keyword>
<dbReference type="PANTHER" id="PTHR10578:SF107">
    <property type="entry name" value="2-HYDROXYACID OXIDASE 1"/>
    <property type="match status" value="1"/>
</dbReference>
<sequence>MTVAADDLFHLDEFEAQAKRLMSTAARDMANEGAGQGAGVRANRRAWHEWGLRSRVLRDVSRCDPSTTVMQTKLSFPAMIAPSGLHGLVHPDAELATARAAAAAGTVMVLSMNSSLPVEDVGKAGADLWFQLYCGQERAFVADVMARAAAAGCKAFCLTVDMPVRPWVLGPMRAALAAVGHIHPAHGHPRSGHLAPGDRWDHDARLTWRDIEWLRAQSALPLVIKGIMTPEDAVLAADHGADAIIVSNHGGRLLEEGFATAEVLPAIAGSLDGRIEILVDGGIRTGADIAKALALGARATLIGRPALWGLAVSGSAGVQRVLALLRGEFESIMGMIGAQTPNAIDRSTIAHRKSLCCQNECIGYWRLAGVCQTHMATPTDG</sequence>
<dbReference type="SUPFAM" id="SSF51395">
    <property type="entry name" value="FMN-linked oxidoreductases"/>
    <property type="match status" value="1"/>
</dbReference>
<dbReference type="RefSeq" id="WP_273689515.1">
    <property type="nucleotide sequence ID" value="NZ_CP117411.1"/>
</dbReference>
<proteinExistence type="inferred from homology"/>
<evidence type="ECO:0000259" key="6">
    <source>
        <dbReference type="PROSITE" id="PS51349"/>
    </source>
</evidence>
<evidence type="ECO:0000313" key="8">
    <source>
        <dbReference type="Proteomes" id="UP001220395"/>
    </source>
</evidence>
<keyword evidence="3" id="KW-0288">FMN</keyword>
<comment type="similarity">
    <text evidence="5">Belongs to the FMN-dependent alpha-hydroxy acid dehydrogenase family.</text>
</comment>
<evidence type="ECO:0000256" key="2">
    <source>
        <dbReference type="ARBA" id="ARBA00022630"/>
    </source>
</evidence>
<evidence type="ECO:0000256" key="3">
    <source>
        <dbReference type="ARBA" id="ARBA00022643"/>
    </source>
</evidence>
<dbReference type="InterPro" id="IPR013785">
    <property type="entry name" value="Aldolase_TIM"/>
</dbReference>
<organism evidence="7 8">
    <name type="scientific">Sphingomonas naphthae</name>
    <dbReference type="NCBI Taxonomy" id="1813468"/>
    <lineage>
        <taxon>Bacteria</taxon>
        <taxon>Pseudomonadati</taxon>
        <taxon>Pseudomonadota</taxon>
        <taxon>Alphaproteobacteria</taxon>
        <taxon>Sphingomonadales</taxon>
        <taxon>Sphingomonadaceae</taxon>
        <taxon>Sphingomonas</taxon>
    </lineage>
</organism>
<dbReference type="Pfam" id="PF01070">
    <property type="entry name" value="FMN_dh"/>
    <property type="match status" value="1"/>
</dbReference>
<accession>A0ABY7TP36</accession>
<dbReference type="PANTHER" id="PTHR10578">
    <property type="entry name" value="S -2-HYDROXY-ACID OXIDASE-RELATED"/>
    <property type="match status" value="1"/>
</dbReference>
<evidence type="ECO:0000256" key="5">
    <source>
        <dbReference type="ARBA" id="ARBA00024042"/>
    </source>
</evidence>
<dbReference type="InterPro" id="IPR037396">
    <property type="entry name" value="FMN_HAD"/>
</dbReference>
<evidence type="ECO:0000256" key="1">
    <source>
        <dbReference type="ARBA" id="ARBA00001917"/>
    </source>
</evidence>
<evidence type="ECO:0000256" key="4">
    <source>
        <dbReference type="ARBA" id="ARBA00023002"/>
    </source>
</evidence>
<dbReference type="Gene3D" id="3.20.20.70">
    <property type="entry name" value="Aldolase class I"/>
    <property type="match status" value="1"/>
</dbReference>
<reference evidence="7 8" key="1">
    <citation type="submission" date="2023-02" db="EMBL/GenBank/DDBJ databases">
        <title>Genome sequence of Sphingomonas naphthae.</title>
        <authorList>
            <person name="Kim S."/>
            <person name="Heo J."/>
            <person name="Kwon S.-W."/>
        </authorList>
    </citation>
    <scope>NUCLEOTIDE SEQUENCE [LARGE SCALE GENOMIC DNA]</scope>
    <source>
        <strain evidence="7 8">KACC 18716</strain>
    </source>
</reference>
<comment type="cofactor">
    <cofactor evidence="1">
        <name>FMN</name>
        <dbReference type="ChEBI" id="CHEBI:58210"/>
    </cofactor>
</comment>
<protein>
    <submittedName>
        <fullName evidence="7">Alpha-hydroxy acid oxidase</fullName>
    </submittedName>
</protein>
<name>A0ABY7TP36_9SPHN</name>
<gene>
    <name evidence="7" type="ORF">PQ455_04365</name>
</gene>
<dbReference type="InterPro" id="IPR012133">
    <property type="entry name" value="Alpha-hydoxy_acid_DH_FMN"/>
</dbReference>
<dbReference type="Proteomes" id="UP001220395">
    <property type="component" value="Chromosome"/>
</dbReference>
<dbReference type="PIRSF" id="PIRSF000138">
    <property type="entry name" value="Al-hdrx_acd_dh"/>
    <property type="match status" value="1"/>
</dbReference>
<keyword evidence="2" id="KW-0285">Flavoprotein</keyword>
<keyword evidence="8" id="KW-1185">Reference proteome</keyword>
<evidence type="ECO:0000313" key="7">
    <source>
        <dbReference type="EMBL" id="WCT74471.1"/>
    </source>
</evidence>
<feature type="domain" description="FMN hydroxy acid dehydrogenase" evidence="6">
    <location>
        <begin position="3"/>
        <end position="354"/>
    </location>
</feature>
<dbReference type="CDD" id="cd02809">
    <property type="entry name" value="alpha_hydroxyacid_oxid_FMN"/>
    <property type="match status" value="1"/>
</dbReference>